<evidence type="ECO:0000313" key="1">
    <source>
        <dbReference type="EMBL" id="PON61808.1"/>
    </source>
</evidence>
<dbReference type="OrthoDB" id="10305464at2759"/>
<dbReference type="EMBL" id="JXTC01000353">
    <property type="protein sequence ID" value="PON61808.1"/>
    <property type="molecule type" value="Genomic_DNA"/>
</dbReference>
<evidence type="ECO:0000313" key="2">
    <source>
        <dbReference type="Proteomes" id="UP000237000"/>
    </source>
</evidence>
<sequence length="63" mass="6851">MKKTGPIDYPCGASTGNRRFIPLIARFGSDTKQLKIESHVGPSGKQQHVGAEPVPPRVRILLV</sequence>
<comment type="caution">
    <text evidence="1">The sequence shown here is derived from an EMBL/GenBank/DDBJ whole genome shotgun (WGS) entry which is preliminary data.</text>
</comment>
<organism evidence="1 2">
    <name type="scientific">Trema orientale</name>
    <name type="common">Charcoal tree</name>
    <name type="synonym">Celtis orientalis</name>
    <dbReference type="NCBI Taxonomy" id="63057"/>
    <lineage>
        <taxon>Eukaryota</taxon>
        <taxon>Viridiplantae</taxon>
        <taxon>Streptophyta</taxon>
        <taxon>Embryophyta</taxon>
        <taxon>Tracheophyta</taxon>
        <taxon>Spermatophyta</taxon>
        <taxon>Magnoliopsida</taxon>
        <taxon>eudicotyledons</taxon>
        <taxon>Gunneridae</taxon>
        <taxon>Pentapetalae</taxon>
        <taxon>rosids</taxon>
        <taxon>fabids</taxon>
        <taxon>Rosales</taxon>
        <taxon>Cannabaceae</taxon>
        <taxon>Trema</taxon>
    </lineage>
</organism>
<name>A0A2P5CL90_TREOI</name>
<dbReference type="Proteomes" id="UP000237000">
    <property type="component" value="Unassembled WGS sequence"/>
</dbReference>
<proteinExistence type="predicted"/>
<keyword evidence="2" id="KW-1185">Reference proteome</keyword>
<dbReference type="AlphaFoldDB" id="A0A2P5CL90"/>
<accession>A0A2P5CL90</accession>
<protein>
    <submittedName>
        <fullName evidence="1">Uncharacterized protein</fullName>
    </submittedName>
</protein>
<reference evidence="2" key="1">
    <citation type="submission" date="2016-06" db="EMBL/GenBank/DDBJ databases">
        <title>Parallel loss of symbiosis genes in relatives of nitrogen-fixing non-legume Parasponia.</title>
        <authorList>
            <person name="Van Velzen R."/>
            <person name="Holmer R."/>
            <person name="Bu F."/>
            <person name="Rutten L."/>
            <person name="Van Zeijl A."/>
            <person name="Liu W."/>
            <person name="Santuari L."/>
            <person name="Cao Q."/>
            <person name="Sharma T."/>
            <person name="Shen D."/>
            <person name="Roswanjaya Y."/>
            <person name="Wardhani T."/>
            <person name="Kalhor M.S."/>
            <person name="Jansen J."/>
            <person name="Van den Hoogen J."/>
            <person name="Gungor B."/>
            <person name="Hartog M."/>
            <person name="Hontelez J."/>
            <person name="Verver J."/>
            <person name="Yang W.-C."/>
            <person name="Schijlen E."/>
            <person name="Repin R."/>
            <person name="Schilthuizen M."/>
            <person name="Schranz E."/>
            <person name="Heidstra R."/>
            <person name="Miyata K."/>
            <person name="Fedorova E."/>
            <person name="Kohlen W."/>
            <person name="Bisseling T."/>
            <person name="Smit S."/>
            <person name="Geurts R."/>
        </authorList>
    </citation>
    <scope>NUCLEOTIDE SEQUENCE [LARGE SCALE GENOMIC DNA]</scope>
    <source>
        <strain evidence="2">cv. RG33-2</strain>
    </source>
</reference>
<dbReference type="InParanoid" id="A0A2P5CL90"/>
<gene>
    <name evidence="1" type="ORF">TorRG33x02_280980</name>
</gene>